<evidence type="ECO:0000313" key="1">
    <source>
        <dbReference type="EMBL" id="QXH39701.1"/>
    </source>
</evidence>
<proteinExistence type="predicted"/>
<accession>A0ABX8MNQ6</accession>
<dbReference type="RefSeq" id="WP_124347479.1">
    <property type="nucleotide sequence ID" value="NZ_CP027706.1"/>
</dbReference>
<evidence type="ECO:0008006" key="3">
    <source>
        <dbReference type="Google" id="ProtNLM"/>
    </source>
</evidence>
<dbReference type="PROSITE" id="PS51257">
    <property type="entry name" value="PROKAR_LIPOPROTEIN"/>
    <property type="match status" value="1"/>
</dbReference>
<reference evidence="1" key="1">
    <citation type="submission" date="2021-06" db="EMBL/GenBank/DDBJ databases">
        <title>Updating the genus Pseudomonas: Description of 43 new species and partition of the Pseudomonas putida group.</title>
        <authorList>
            <person name="Girard L."/>
            <person name="Lood C."/>
            <person name="Vandamme P."/>
            <person name="Rokni-Zadeh H."/>
            <person name="van Noort V."/>
            <person name="Hofte M."/>
            <person name="Lavigne R."/>
            <person name="De Mot R."/>
        </authorList>
    </citation>
    <scope>NUCLEOTIDE SEQUENCE</scope>
    <source>
        <strain evidence="1">CMR12a</strain>
    </source>
</reference>
<protein>
    <recommendedName>
        <fullName evidence="3">Lipoprotein</fullName>
    </recommendedName>
</protein>
<evidence type="ECO:0000313" key="2">
    <source>
        <dbReference type="Proteomes" id="UP000693952"/>
    </source>
</evidence>
<gene>
    <name evidence="1" type="ORF">KSS89_26320</name>
</gene>
<name>A0ABX8MNQ6_9PSED</name>
<sequence>MRFPSVVLLGLTLTLTLTLGLGGCTFVSTLKATTVSYRVPADAGDTALIRIVSQGSVRGVPYSDCIDWRKPGSGVMVKPHRGIANPKFRSLGIPMSAETDRMRRQEGFGANELKLPANRPFALMFYNSEPGQLENFRAVCEQSVSFVPEAGATYQLVFLQDQQCTALLRKIDEQGRMQAEPVGLHSSDYCSPDARIRDHW</sequence>
<dbReference type="Proteomes" id="UP000693952">
    <property type="component" value="Chromosome"/>
</dbReference>
<organism evidence="1 2">
    <name type="scientific">Pseudomonas sessilinigenes</name>
    <dbReference type="NCBI Taxonomy" id="658629"/>
    <lineage>
        <taxon>Bacteria</taxon>
        <taxon>Pseudomonadati</taxon>
        <taxon>Pseudomonadota</taxon>
        <taxon>Gammaproteobacteria</taxon>
        <taxon>Pseudomonadales</taxon>
        <taxon>Pseudomonadaceae</taxon>
        <taxon>Pseudomonas</taxon>
    </lineage>
</organism>
<keyword evidence="2" id="KW-1185">Reference proteome</keyword>
<dbReference type="EMBL" id="CP077074">
    <property type="protein sequence ID" value="QXH39701.1"/>
    <property type="molecule type" value="Genomic_DNA"/>
</dbReference>